<sequence>MKYIHIFTFILFLESSLASLPQRCQKNEECGLSKRCVTVNALEYGYCIGIIKQMNYSVIQQVFAIYNTSKPYLKQACEFLK</sequence>
<dbReference type="EMBL" id="HACA01000487">
    <property type="protein sequence ID" value="CDW17848.1"/>
    <property type="molecule type" value="Transcribed_RNA"/>
</dbReference>
<feature type="signal peptide" evidence="1">
    <location>
        <begin position="1"/>
        <end position="18"/>
    </location>
</feature>
<evidence type="ECO:0000256" key="1">
    <source>
        <dbReference type="SAM" id="SignalP"/>
    </source>
</evidence>
<keyword evidence="1" id="KW-0732">Signal</keyword>
<reference evidence="2" key="1">
    <citation type="submission" date="2014-05" db="EMBL/GenBank/DDBJ databases">
        <authorList>
            <person name="Chronopoulou M."/>
        </authorList>
    </citation>
    <scope>NUCLEOTIDE SEQUENCE</scope>
    <source>
        <tissue evidence="2">Whole organism</tissue>
    </source>
</reference>
<evidence type="ECO:0008006" key="3">
    <source>
        <dbReference type="Google" id="ProtNLM"/>
    </source>
</evidence>
<protein>
    <recommendedName>
        <fullName evidence="3">Saposin B-type domain-containing protein</fullName>
    </recommendedName>
</protein>
<dbReference type="AlphaFoldDB" id="A0A0K2SVQ3"/>
<proteinExistence type="predicted"/>
<organism evidence="2">
    <name type="scientific">Lepeophtheirus salmonis</name>
    <name type="common">Salmon louse</name>
    <name type="synonym">Caligus salmonis</name>
    <dbReference type="NCBI Taxonomy" id="72036"/>
    <lineage>
        <taxon>Eukaryota</taxon>
        <taxon>Metazoa</taxon>
        <taxon>Ecdysozoa</taxon>
        <taxon>Arthropoda</taxon>
        <taxon>Crustacea</taxon>
        <taxon>Multicrustacea</taxon>
        <taxon>Hexanauplia</taxon>
        <taxon>Copepoda</taxon>
        <taxon>Siphonostomatoida</taxon>
        <taxon>Caligidae</taxon>
        <taxon>Lepeophtheirus</taxon>
    </lineage>
</organism>
<evidence type="ECO:0000313" key="2">
    <source>
        <dbReference type="EMBL" id="CDW17848.1"/>
    </source>
</evidence>
<feature type="chain" id="PRO_5005487184" description="Saposin B-type domain-containing protein" evidence="1">
    <location>
        <begin position="19"/>
        <end position="81"/>
    </location>
</feature>
<name>A0A0K2SVQ3_LEPSM</name>
<accession>A0A0K2SVQ3</accession>